<organism evidence="3 4">
    <name type="scientific">Streptomyces qinzhouensis</name>
    <dbReference type="NCBI Taxonomy" id="2599401"/>
    <lineage>
        <taxon>Bacteria</taxon>
        <taxon>Bacillati</taxon>
        <taxon>Actinomycetota</taxon>
        <taxon>Actinomycetes</taxon>
        <taxon>Kitasatosporales</taxon>
        <taxon>Streptomycetaceae</taxon>
        <taxon>Streptomyces</taxon>
    </lineage>
</organism>
<dbReference type="Pfam" id="PF08545">
    <property type="entry name" value="ACP_syn_III"/>
    <property type="match status" value="1"/>
</dbReference>
<evidence type="ECO:0000313" key="3">
    <source>
        <dbReference type="EMBL" id="QDY80460.1"/>
    </source>
</evidence>
<protein>
    <submittedName>
        <fullName evidence="3">3-oxoacyl-ACP synthase III family protein</fullName>
    </submittedName>
</protein>
<dbReference type="PANTHER" id="PTHR34069:SF2">
    <property type="entry name" value="BETA-KETOACYL-[ACYL-CARRIER-PROTEIN] SYNTHASE III"/>
    <property type="match status" value="1"/>
</dbReference>
<dbReference type="AlphaFoldDB" id="A0A5B8JR68"/>
<dbReference type="GO" id="GO:0006633">
    <property type="term" value="P:fatty acid biosynthetic process"/>
    <property type="evidence" value="ECO:0007669"/>
    <property type="project" value="InterPro"/>
</dbReference>
<keyword evidence="4" id="KW-1185">Reference proteome</keyword>
<dbReference type="Proteomes" id="UP000320580">
    <property type="component" value="Chromosome"/>
</dbReference>
<gene>
    <name evidence="3" type="ORF">FQU76_32500</name>
</gene>
<dbReference type="KEGG" id="sqz:FQU76_32500"/>
<feature type="domain" description="Beta-ketoacyl-[acyl-carrier-protein] synthase III N-terminal" evidence="2">
    <location>
        <begin position="125"/>
        <end position="196"/>
    </location>
</feature>
<evidence type="ECO:0000313" key="4">
    <source>
        <dbReference type="Proteomes" id="UP000320580"/>
    </source>
</evidence>
<sequence length="351" mass="36867">MPSAAPTSGEPQVRVLSAATALPGPPVDNAALARRFGMSPSWQEWVDVFIGTRTRHLSIDLETDEPLCTLADLGESAGRRALDAAGLDPGAVDLLVLGTATPDLLMPTTASVVADRLGIDDLPVFQLQSGCTGALQAMSVAAQLLRAGDHRTALVIGGDVCARAFDLTADLRTMPPEEMINAVLFGDGAGAVVLTTLPVPGAVTLRRVRTRLVGLGREPGQTLAWFGPNDRDSGRPSVTEDYKAIERLVPELAVEVYGELLADLGWAAPDVDYLLPPQLSTRMTGTIMTALGGGGGAREISCVTRSGNNGNGLPFLQLEELLPLMAPGERALGIAIESSKWIKSGFALERE</sequence>
<keyword evidence="1" id="KW-0963">Cytoplasm</keyword>
<dbReference type="EMBL" id="CP042266">
    <property type="protein sequence ID" value="QDY80460.1"/>
    <property type="molecule type" value="Genomic_DNA"/>
</dbReference>
<accession>A0A5B8JR68</accession>
<dbReference type="SUPFAM" id="SSF53901">
    <property type="entry name" value="Thiolase-like"/>
    <property type="match status" value="2"/>
</dbReference>
<dbReference type="GO" id="GO:0044550">
    <property type="term" value="P:secondary metabolite biosynthetic process"/>
    <property type="evidence" value="ECO:0007669"/>
    <property type="project" value="TreeGrafter"/>
</dbReference>
<dbReference type="RefSeq" id="WP_146483854.1">
    <property type="nucleotide sequence ID" value="NZ_CP042266.1"/>
</dbReference>
<dbReference type="GO" id="GO:0004315">
    <property type="term" value="F:3-oxoacyl-[acyl-carrier-protein] synthase activity"/>
    <property type="evidence" value="ECO:0007669"/>
    <property type="project" value="InterPro"/>
</dbReference>
<dbReference type="PANTHER" id="PTHR34069">
    <property type="entry name" value="3-OXOACYL-[ACYL-CARRIER-PROTEIN] SYNTHASE 3"/>
    <property type="match status" value="1"/>
</dbReference>
<evidence type="ECO:0000259" key="2">
    <source>
        <dbReference type="Pfam" id="PF08545"/>
    </source>
</evidence>
<name>A0A5B8JR68_9ACTN</name>
<evidence type="ECO:0000256" key="1">
    <source>
        <dbReference type="ARBA" id="ARBA00022490"/>
    </source>
</evidence>
<proteinExistence type="predicted"/>
<dbReference type="OrthoDB" id="2514738at2"/>
<dbReference type="InterPro" id="IPR016039">
    <property type="entry name" value="Thiolase-like"/>
</dbReference>
<dbReference type="InterPro" id="IPR013751">
    <property type="entry name" value="ACP_syn_III_N"/>
</dbReference>
<reference evidence="3 4" key="1">
    <citation type="submission" date="2019-07" db="EMBL/GenBank/DDBJ databases">
        <authorList>
            <person name="Zhu P."/>
        </authorList>
    </citation>
    <scope>NUCLEOTIDE SEQUENCE [LARGE SCALE GENOMIC DNA]</scope>
    <source>
        <strain evidence="3 4">SSL-25</strain>
    </source>
</reference>
<dbReference type="Gene3D" id="3.40.47.10">
    <property type="match status" value="2"/>
</dbReference>